<reference evidence="1 2" key="1">
    <citation type="submission" date="2019-10" db="EMBL/GenBank/DDBJ databases">
        <title>Rubrobacter sp nov SCSIO 52915 isolated from a deep-sea sediment in the South China Sea.</title>
        <authorList>
            <person name="Chen R.W."/>
        </authorList>
    </citation>
    <scope>NUCLEOTIDE SEQUENCE [LARGE SCALE GENOMIC DNA]</scope>
    <source>
        <strain evidence="1 2">SCSIO 52915</strain>
    </source>
</reference>
<sequence>MARTHYFPGDRVHYVWDNELEPVLEVEPGDTVVYQTREVSDGQITPDSTADALATFDWDRVYPLSGPVSVRGAEPGDVVEVEVVDIHTLGWGWTAVIPGFGLLPEDFPDAYLKIFDLTTGDYTLFKDDVRIPVEPFFGTMGVSPADTTEKPVIMPPGPFGGNMDTRHITKGSRLYLPVQVPGGLFSCGDAHAAQGDGEVCVTGIESPMYAALRFGLIKGRQLRAPQFVTPGPLTPKSEGAGWYATMGVGPDLMRATQDSMRAMVDHVSATYHMEPVEAYVLASLAVDLKISEVVDRPNWIVSSYLPLALFR</sequence>
<protein>
    <submittedName>
        <fullName evidence="1">Acetamidase</fullName>
    </submittedName>
</protein>
<keyword evidence="2" id="KW-1185">Reference proteome</keyword>
<dbReference type="Gene3D" id="2.60.120.580">
    <property type="entry name" value="Acetamidase/Formamidase-like domains"/>
    <property type="match status" value="2"/>
</dbReference>
<dbReference type="Gene3D" id="3.10.28.20">
    <property type="entry name" value="Acetamidase/Formamidase-like domains"/>
    <property type="match status" value="1"/>
</dbReference>
<proteinExistence type="predicted"/>
<gene>
    <name evidence="1" type="ORF">GBA65_18425</name>
</gene>
<dbReference type="RefSeq" id="WP_166397839.1">
    <property type="nucleotide sequence ID" value="NZ_CP045121.1"/>
</dbReference>
<name>A0A6G8Q115_9ACTN</name>
<organism evidence="1 2">
    <name type="scientific">Rubrobacter marinus</name>
    <dbReference type="NCBI Taxonomy" id="2653852"/>
    <lineage>
        <taxon>Bacteria</taxon>
        <taxon>Bacillati</taxon>
        <taxon>Actinomycetota</taxon>
        <taxon>Rubrobacteria</taxon>
        <taxon>Rubrobacterales</taxon>
        <taxon>Rubrobacteraceae</taxon>
        <taxon>Rubrobacter</taxon>
    </lineage>
</organism>
<dbReference type="AlphaFoldDB" id="A0A6G8Q115"/>
<dbReference type="KEGG" id="rmar:GBA65_18425"/>
<accession>A0A6G8Q115</accession>
<dbReference type="EMBL" id="CP045121">
    <property type="protein sequence ID" value="QIN80162.1"/>
    <property type="molecule type" value="Genomic_DNA"/>
</dbReference>
<dbReference type="PANTHER" id="PTHR31891:SF1">
    <property type="entry name" value="FORMAMIDASE C869.04-RELATED"/>
    <property type="match status" value="1"/>
</dbReference>
<evidence type="ECO:0000313" key="2">
    <source>
        <dbReference type="Proteomes" id="UP000502706"/>
    </source>
</evidence>
<dbReference type="PANTHER" id="PTHR31891">
    <property type="entry name" value="FORMAMIDASE C869.04-RELATED"/>
    <property type="match status" value="1"/>
</dbReference>
<dbReference type="InterPro" id="IPR004304">
    <property type="entry name" value="FmdA_AmdA"/>
</dbReference>
<dbReference type="SUPFAM" id="SSF141130">
    <property type="entry name" value="Acetamidase/Formamidase-like"/>
    <property type="match status" value="1"/>
</dbReference>
<evidence type="ECO:0000313" key="1">
    <source>
        <dbReference type="EMBL" id="QIN80162.1"/>
    </source>
</evidence>
<dbReference type="Proteomes" id="UP000502706">
    <property type="component" value="Chromosome"/>
</dbReference>
<dbReference type="Pfam" id="PF03069">
    <property type="entry name" value="FmdA_AmdA"/>
    <property type="match status" value="2"/>
</dbReference>
<dbReference type="GO" id="GO:0016811">
    <property type="term" value="F:hydrolase activity, acting on carbon-nitrogen (but not peptide) bonds, in linear amides"/>
    <property type="evidence" value="ECO:0007669"/>
    <property type="project" value="InterPro"/>
</dbReference>